<feature type="domain" description="FtsX extracellular" evidence="15">
    <location>
        <begin position="56"/>
        <end position="155"/>
    </location>
</feature>
<dbReference type="InterPro" id="IPR004513">
    <property type="entry name" value="FtsX"/>
</dbReference>
<organism evidence="16 17">
    <name type="scientific">Nakamurella alba</name>
    <dbReference type="NCBI Taxonomy" id="2665158"/>
    <lineage>
        <taxon>Bacteria</taxon>
        <taxon>Bacillati</taxon>
        <taxon>Actinomycetota</taxon>
        <taxon>Actinomycetes</taxon>
        <taxon>Nakamurellales</taxon>
        <taxon>Nakamurellaceae</taxon>
        <taxon>Nakamurella</taxon>
    </lineage>
</organism>
<evidence type="ECO:0000259" key="14">
    <source>
        <dbReference type="Pfam" id="PF02687"/>
    </source>
</evidence>
<dbReference type="InterPro" id="IPR003838">
    <property type="entry name" value="ABC3_permease_C"/>
</dbReference>
<proteinExistence type="inferred from homology"/>
<keyword evidence="8 13" id="KW-0812">Transmembrane</keyword>
<keyword evidence="11 12" id="KW-0131">Cell cycle</keyword>
<evidence type="ECO:0000313" key="17">
    <source>
        <dbReference type="Proteomes" id="UP000460221"/>
    </source>
</evidence>
<evidence type="ECO:0000256" key="3">
    <source>
        <dbReference type="ARBA" id="ARBA00007379"/>
    </source>
</evidence>
<evidence type="ECO:0000256" key="4">
    <source>
        <dbReference type="ARBA" id="ARBA00011160"/>
    </source>
</evidence>
<evidence type="ECO:0000256" key="1">
    <source>
        <dbReference type="ARBA" id="ARBA00003552"/>
    </source>
</evidence>
<comment type="subunit">
    <text evidence="4">Forms a membrane-associated complex with FtsE.</text>
</comment>
<keyword evidence="17" id="KW-1185">Reference proteome</keyword>
<protein>
    <recommendedName>
        <fullName evidence="5 12">Cell division protein FtsX</fullName>
    </recommendedName>
</protein>
<dbReference type="AlphaFoldDB" id="A0A7K1FKE6"/>
<dbReference type="RefSeq" id="WP_154767210.1">
    <property type="nucleotide sequence ID" value="NZ_WLYK01000001.1"/>
</dbReference>
<evidence type="ECO:0000313" key="16">
    <source>
        <dbReference type="EMBL" id="MTD13334.1"/>
    </source>
</evidence>
<comment type="subcellular location">
    <subcellularLocation>
        <location evidence="2">Cell membrane</location>
        <topology evidence="2">Multi-pass membrane protein</topology>
    </subcellularLocation>
</comment>
<comment type="similarity">
    <text evidence="3 12">Belongs to the ABC-4 integral membrane protein family. FtsX subfamily.</text>
</comment>
<dbReference type="EMBL" id="WLYK01000001">
    <property type="protein sequence ID" value="MTD13334.1"/>
    <property type="molecule type" value="Genomic_DNA"/>
</dbReference>
<dbReference type="InterPro" id="IPR047929">
    <property type="entry name" value="FtsX_actino"/>
</dbReference>
<dbReference type="PANTHER" id="PTHR47755">
    <property type="entry name" value="CELL DIVISION PROTEIN FTSX"/>
    <property type="match status" value="1"/>
</dbReference>
<dbReference type="PANTHER" id="PTHR47755:SF1">
    <property type="entry name" value="CELL DIVISION PROTEIN FTSX"/>
    <property type="match status" value="1"/>
</dbReference>
<dbReference type="PIRSF" id="PIRSF003097">
    <property type="entry name" value="FtsX"/>
    <property type="match status" value="1"/>
</dbReference>
<evidence type="ECO:0000256" key="8">
    <source>
        <dbReference type="ARBA" id="ARBA00022692"/>
    </source>
</evidence>
<name>A0A7K1FKE6_9ACTN</name>
<reference evidence="16 17" key="1">
    <citation type="submission" date="2019-11" db="EMBL/GenBank/DDBJ databases">
        <authorList>
            <person name="Jiang L.-Q."/>
        </authorList>
    </citation>
    <scope>NUCLEOTIDE SEQUENCE [LARGE SCALE GENOMIC DNA]</scope>
    <source>
        <strain evidence="16 17">YIM 132087</strain>
    </source>
</reference>
<evidence type="ECO:0000256" key="9">
    <source>
        <dbReference type="ARBA" id="ARBA00022989"/>
    </source>
</evidence>
<sequence length="300" mass="32568">MRAGFIFSEAFTGIRRNITMTIAMVLTTAISLLLLGFGLVLAKVSDKTRDIFGDRVEVSVYLTTELSTGDPNCSQDICQALLNSLQANPEVQTVDFQSQDAAFEAYQRQFAGQPEMLEIARKEALPASFQVRLNDPTRFRVISEQYTGQPGVQSVNDQSELIDKIFSFLDSVRLAAIIIAAIQGIAAVLLIANMVQVAALSRRTETNIMRLVGASRWRTQLPFMIEAVVAAVVGIALAIGGLVVAKVSLLDRVLGTLINANVLAPIDGSDIVWAAYWLVPVGVALAAVSAYTTLRLYVRM</sequence>
<dbReference type="Pfam" id="PF18075">
    <property type="entry name" value="FtsX_ECD"/>
    <property type="match status" value="1"/>
</dbReference>
<evidence type="ECO:0000256" key="12">
    <source>
        <dbReference type="PIRNR" id="PIRNR003097"/>
    </source>
</evidence>
<keyword evidence="6 12" id="KW-1003">Cell membrane</keyword>
<dbReference type="GO" id="GO:0051301">
    <property type="term" value="P:cell division"/>
    <property type="evidence" value="ECO:0007669"/>
    <property type="project" value="UniProtKB-KW"/>
</dbReference>
<evidence type="ECO:0000256" key="13">
    <source>
        <dbReference type="SAM" id="Phobius"/>
    </source>
</evidence>
<dbReference type="NCBIfam" id="NF038346">
    <property type="entry name" value="FtsX_actino"/>
    <property type="match status" value="1"/>
</dbReference>
<keyword evidence="9 13" id="KW-1133">Transmembrane helix</keyword>
<dbReference type="Pfam" id="PF02687">
    <property type="entry name" value="FtsX"/>
    <property type="match status" value="1"/>
</dbReference>
<comment type="function">
    <text evidence="1">Part of the ABC transporter FtsEX involved in cellular division.</text>
</comment>
<keyword evidence="7 12" id="KW-0132">Cell division</keyword>
<dbReference type="InterPro" id="IPR040690">
    <property type="entry name" value="FtsX_ECD"/>
</dbReference>
<evidence type="ECO:0000256" key="2">
    <source>
        <dbReference type="ARBA" id="ARBA00004651"/>
    </source>
</evidence>
<dbReference type="GO" id="GO:0005886">
    <property type="term" value="C:plasma membrane"/>
    <property type="evidence" value="ECO:0007669"/>
    <property type="project" value="UniProtKB-SubCell"/>
</dbReference>
<evidence type="ECO:0000256" key="7">
    <source>
        <dbReference type="ARBA" id="ARBA00022618"/>
    </source>
</evidence>
<evidence type="ECO:0000259" key="15">
    <source>
        <dbReference type="Pfam" id="PF18075"/>
    </source>
</evidence>
<evidence type="ECO:0000256" key="6">
    <source>
        <dbReference type="ARBA" id="ARBA00022475"/>
    </source>
</evidence>
<gene>
    <name evidence="16" type="ORF">GIS00_05145</name>
</gene>
<evidence type="ECO:0000256" key="11">
    <source>
        <dbReference type="ARBA" id="ARBA00023306"/>
    </source>
</evidence>
<comment type="caution">
    <text evidence="16">The sequence shown here is derived from an EMBL/GenBank/DDBJ whole genome shotgun (WGS) entry which is preliminary data.</text>
</comment>
<dbReference type="Gene3D" id="3.30.70.3040">
    <property type="match status" value="1"/>
</dbReference>
<feature type="transmembrane region" description="Helical" evidence="13">
    <location>
        <begin position="221"/>
        <end position="245"/>
    </location>
</feature>
<keyword evidence="10 12" id="KW-0472">Membrane</keyword>
<feature type="transmembrane region" description="Helical" evidence="13">
    <location>
        <begin position="174"/>
        <end position="200"/>
    </location>
</feature>
<dbReference type="Proteomes" id="UP000460221">
    <property type="component" value="Unassembled WGS sequence"/>
</dbReference>
<evidence type="ECO:0000256" key="10">
    <source>
        <dbReference type="ARBA" id="ARBA00023136"/>
    </source>
</evidence>
<feature type="domain" description="ABC3 transporter permease C-terminal" evidence="14">
    <location>
        <begin position="177"/>
        <end position="292"/>
    </location>
</feature>
<evidence type="ECO:0000256" key="5">
    <source>
        <dbReference type="ARBA" id="ARBA00021907"/>
    </source>
</evidence>
<feature type="transmembrane region" description="Helical" evidence="13">
    <location>
        <begin position="271"/>
        <end position="294"/>
    </location>
</feature>
<accession>A0A7K1FKE6</accession>